<dbReference type="Proteomes" id="UP001595833">
    <property type="component" value="Unassembled WGS sequence"/>
</dbReference>
<dbReference type="EMBL" id="JBHSJB010000022">
    <property type="protein sequence ID" value="MFC5056566.1"/>
    <property type="molecule type" value="Genomic_DNA"/>
</dbReference>
<dbReference type="InterPro" id="IPR016181">
    <property type="entry name" value="Acyl_CoA_acyltransferase"/>
</dbReference>
<feature type="domain" description="N-acetyltransferase" evidence="1">
    <location>
        <begin position="6"/>
        <end position="162"/>
    </location>
</feature>
<dbReference type="NCBIfam" id="NF011709">
    <property type="entry name" value="PRK15130.1"/>
    <property type="match status" value="1"/>
</dbReference>
<keyword evidence="3" id="KW-1185">Reference proteome</keyword>
<proteinExistence type="predicted"/>
<dbReference type="Pfam" id="PF13302">
    <property type="entry name" value="Acetyltransf_3"/>
    <property type="match status" value="1"/>
</dbReference>
<protein>
    <submittedName>
        <fullName evidence="2">Spermidine N1-acetyltransferase</fullName>
        <ecNumber evidence="2">2.3.1.57</ecNumber>
    </submittedName>
</protein>
<comment type="caution">
    <text evidence="2">The sequence shown here is derived from an EMBL/GenBank/DDBJ whole genome shotgun (WGS) entry which is preliminary data.</text>
</comment>
<sequence>MSAPSFRLRALERDDLPFVHQLFNDDQIMSYWFDEPFEALVELRDIYDRHIHDERERRFIVDVDGEPAGLVELVGIVDVHRTAEFQIIIAPRHQGRGLAATATRKALDYAFAVLNLHKIYLIVDVANEKAIHVYRKVGFQDEGILREEFFAAGRYRNALRMGVLQHEHLERMEREKRIPGSP</sequence>
<evidence type="ECO:0000313" key="2">
    <source>
        <dbReference type="EMBL" id="MFC5056566.1"/>
    </source>
</evidence>
<gene>
    <name evidence="2" type="primary">speG</name>
    <name evidence="2" type="ORF">ACFPFM_22800</name>
</gene>
<dbReference type="PANTHER" id="PTHR43415">
    <property type="entry name" value="SPERMIDINE N(1)-ACETYLTRANSFERASE"/>
    <property type="match status" value="1"/>
</dbReference>
<dbReference type="PANTHER" id="PTHR43415:SF6">
    <property type="entry name" value="SPERMIDINE N(1)-ACETYLTRANSFERASE"/>
    <property type="match status" value="1"/>
</dbReference>
<dbReference type="InterPro" id="IPR000182">
    <property type="entry name" value="GNAT_dom"/>
</dbReference>
<name>A0ABV9Y207_9PSEU</name>
<dbReference type="PROSITE" id="PS51186">
    <property type="entry name" value="GNAT"/>
    <property type="match status" value="1"/>
</dbReference>
<reference evidence="3" key="1">
    <citation type="journal article" date="2019" name="Int. J. Syst. Evol. Microbiol.">
        <title>The Global Catalogue of Microorganisms (GCM) 10K type strain sequencing project: providing services to taxonomists for standard genome sequencing and annotation.</title>
        <authorList>
            <consortium name="The Broad Institute Genomics Platform"/>
            <consortium name="The Broad Institute Genome Sequencing Center for Infectious Disease"/>
            <person name="Wu L."/>
            <person name="Ma J."/>
        </authorList>
    </citation>
    <scope>NUCLEOTIDE SEQUENCE [LARGE SCALE GENOMIC DNA]</scope>
    <source>
        <strain evidence="3">KCTC 12848</strain>
    </source>
</reference>
<dbReference type="EC" id="2.3.1.57" evidence="2"/>
<dbReference type="SUPFAM" id="SSF55729">
    <property type="entry name" value="Acyl-CoA N-acyltransferases (Nat)"/>
    <property type="match status" value="1"/>
</dbReference>
<dbReference type="GO" id="GO:0004145">
    <property type="term" value="F:diamine N-acetyltransferase activity"/>
    <property type="evidence" value="ECO:0007669"/>
    <property type="project" value="UniProtKB-EC"/>
</dbReference>
<keyword evidence="2" id="KW-0808">Transferase</keyword>
<organism evidence="2 3">
    <name type="scientific">Saccharothrix xinjiangensis</name>
    <dbReference type="NCBI Taxonomy" id="204798"/>
    <lineage>
        <taxon>Bacteria</taxon>
        <taxon>Bacillati</taxon>
        <taxon>Actinomycetota</taxon>
        <taxon>Actinomycetes</taxon>
        <taxon>Pseudonocardiales</taxon>
        <taxon>Pseudonocardiaceae</taxon>
        <taxon>Saccharothrix</taxon>
    </lineage>
</organism>
<accession>A0ABV9Y207</accession>
<evidence type="ECO:0000313" key="3">
    <source>
        <dbReference type="Proteomes" id="UP001595833"/>
    </source>
</evidence>
<keyword evidence="2" id="KW-0012">Acyltransferase</keyword>
<dbReference type="RefSeq" id="WP_344042128.1">
    <property type="nucleotide sequence ID" value="NZ_BAAAKE010000032.1"/>
</dbReference>
<evidence type="ECO:0000259" key="1">
    <source>
        <dbReference type="PROSITE" id="PS51186"/>
    </source>
</evidence>
<dbReference type="Gene3D" id="3.40.630.30">
    <property type="match status" value="1"/>
</dbReference>
<dbReference type="CDD" id="cd04301">
    <property type="entry name" value="NAT_SF"/>
    <property type="match status" value="1"/>
</dbReference>